<comment type="caution">
    <text evidence="4">The sequence shown here is derived from an EMBL/GenBank/DDBJ whole genome shotgun (WGS) entry which is preliminary data.</text>
</comment>
<dbReference type="Pfam" id="PF01535">
    <property type="entry name" value="PPR"/>
    <property type="match status" value="2"/>
</dbReference>
<feature type="repeat" description="PPR" evidence="2">
    <location>
        <begin position="152"/>
        <end position="186"/>
    </location>
</feature>
<sequence>MHTLARFMEEISAAKSINKPIIFVPVEVTLQPKPTGLQALPSNSTRTPPPCLPQQATEKSSLSPLQPPAPLFLSCPISSPQALPSPRPLTSSRPRCGKAKEPIHLFAKMEEVGLKCNEVTVVAVLAACAHLGAVDLGKGIHEYINGNGFKRNVYISNTLMDMYAKCGCLEEARRVFEEMEERTVVSWSGMIGVLAMHGEAEVALRLFSDMSQGRRFSVSMTRDYGIIPQIEHYGCVVGLLNSAGLLHEAHEFIKPNGIVRGALLGGCRRAEAGGWEVCEEMNWVEFNGSRCKWSISLWLGEESHPDEHIFQGWEELLEEMGLKGYVKFFYVP</sequence>
<evidence type="ECO:0000313" key="5">
    <source>
        <dbReference type="Proteomes" id="UP000288805"/>
    </source>
</evidence>
<protein>
    <submittedName>
        <fullName evidence="4">Pentatricopeptide repeat-containing protein</fullName>
    </submittedName>
</protein>
<evidence type="ECO:0000256" key="1">
    <source>
        <dbReference type="ARBA" id="ARBA00022737"/>
    </source>
</evidence>
<dbReference type="EMBL" id="QGNW01001203">
    <property type="protein sequence ID" value="RVW50278.1"/>
    <property type="molecule type" value="Genomic_DNA"/>
</dbReference>
<dbReference type="FunFam" id="1.25.40.10:FF:000344">
    <property type="entry name" value="Pentatricopeptide repeat-containing protein"/>
    <property type="match status" value="1"/>
</dbReference>
<feature type="region of interest" description="Disordered" evidence="3">
    <location>
        <begin position="35"/>
        <end position="65"/>
    </location>
</feature>
<dbReference type="Proteomes" id="UP000288805">
    <property type="component" value="Unassembled WGS sequence"/>
</dbReference>
<dbReference type="Gene3D" id="1.25.40.10">
    <property type="entry name" value="Tetratricopeptide repeat domain"/>
    <property type="match status" value="1"/>
</dbReference>
<gene>
    <name evidence="4" type="primary">EMB1444_4</name>
    <name evidence="4" type="ORF">CK203_081173</name>
</gene>
<dbReference type="NCBIfam" id="TIGR00756">
    <property type="entry name" value="PPR"/>
    <property type="match status" value="1"/>
</dbReference>
<keyword evidence="1" id="KW-0677">Repeat</keyword>
<evidence type="ECO:0000256" key="2">
    <source>
        <dbReference type="PROSITE-ProRule" id="PRU00708"/>
    </source>
</evidence>
<dbReference type="PANTHER" id="PTHR47926">
    <property type="entry name" value="PENTATRICOPEPTIDE REPEAT-CONTAINING PROTEIN"/>
    <property type="match status" value="1"/>
</dbReference>
<reference evidence="4 5" key="1">
    <citation type="journal article" date="2018" name="PLoS Genet.">
        <title>Population sequencing reveals clonal diversity and ancestral inbreeding in the grapevine cultivar Chardonnay.</title>
        <authorList>
            <person name="Roach M.J."/>
            <person name="Johnson D.L."/>
            <person name="Bohlmann J."/>
            <person name="van Vuuren H.J."/>
            <person name="Jones S.J."/>
            <person name="Pretorius I.S."/>
            <person name="Schmidt S.A."/>
            <person name="Borneman A.R."/>
        </authorList>
    </citation>
    <scope>NUCLEOTIDE SEQUENCE [LARGE SCALE GENOMIC DNA]</scope>
    <source>
        <strain evidence="5">cv. Chardonnay</strain>
        <tissue evidence="4">Leaf</tissue>
    </source>
</reference>
<dbReference type="PROSITE" id="PS51375">
    <property type="entry name" value="PPR"/>
    <property type="match status" value="1"/>
</dbReference>
<dbReference type="AlphaFoldDB" id="A0A438ERM7"/>
<dbReference type="InterPro" id="IPR011990">
    <property type="entry name" value="TPR-like_helical_dom_sf"/>
</dbReference>
<dbReference type="GO" id="GO:0003723">
    <property type="term" value="F:RNA binding"/>
    <property type="evidence" value="ECO:0007669"/>
    <property type="project" value="InterPro"/>
</dbReference>
<organism evidence="4 5">
    <name type="scientific">Vitis vinifera</name>
    <name type="common">Grape</name>
    <dbReference type="NCBI Taxonomy" id="29760"/>
    <lineage>
        <taxon>Eukaryota</taxon>
        <taxon>Viridiplantae</taxon>
        <taxon>Streptophyta</taxon>
        <taxon>Embryophyta</taxon>
        <taxon>Tracheophyta</taxon>
        <taxon>Spermatophyta</taxon>
        <taxon>Magnoliopsida</taxon>
        <taxon>eudicotyledons</taxon>
        <taxon>Gunneridae</taxon>
        <taxon>Pentapetalae</taxon>
        <taxon>rosids</taxon>
        <taxon>Vitales</taxon>
        <taxon>Vitaceae</taxon>
        <taxon>Viteae</taxon>
        <taxon>Vitis</taxon>
    </lineage>
</organism>
<dbReference type="InterPro" id="IPR046960">
    <property type="entry name" value="PPR_At4g14850-like_plant"/>
</dbReference>
<dbReference type="GO" id="GO:0009451">
    <property type="term" value="P:RNA modification"/>
    <property type="evidence" value="ECO:0007669"/>
    <property type="project" value="InterPro"/>
</dbReference>
<evidence type="ECO:0000256" key="3">
    <source>
        <dbReference type="SAM" id="MobiDB-lite"/>
    </source>
</evidence>
<proteinExistence type="predicted"/>
<evidence type="ECO:0000313" key="4">
    <source>
        <dbReference type="EMBL" id="RVW50278.1"/>
    </source>
</evidence>
<dbReference type="PANTHER" id="PTHR47926:SF458">
    <property type="entry name" value="PENTATRICOPEPTIDE REPEAT-CONTAINING PROTEIN"/>
    <property type="match status" value="1"/>
</dbReference>
<name>A0A438ERM7_VITVI</name>
<accession>A0A438ERM7</accession>
<dbReference type="InterPro" id="IPR002885">
    <property type="entry name" value="PPR_rpt"/>
</dbReference>